<reference evidence="5 6" key="1">
    <citation type="submission" date="2018-11" db="EMBL/GenBank/DDBJ databases">
        <authorList>
            <person name="Ye M.-Q."/>
            <person name="Du Z.-J."/>
        </authorList>
    </citation>
    <scope>NUCLEOTIDE SEQUENCE [LARGE SCALE GENOMIC DNA]</scope>
    <source>
        <strain evidence="5 6">U0105</strain>
    </source>
</reference>
<sequence length="531" mass="59171">MSNSVSDFSFACDVDADLNLLQVSGETSALLGFSTSEMVERKNYLHRCGHQDDLQALQALCETLPNSDTPSLHMRLRGKDKQFRIFWVSVTAYLQPDVISLSFVDVRHLPHAMTGLDSDIVTVLMETTNDFIFFKDAHHVLLAASQSMVSLCEPISHWREFSGKIDYEVFPESLVENYYNLEVQVYAGESVAQGIQPIIRPDGTQGWVDNRKYPVKNDAGEIIGLYGIARDVTAQVKALREQRLAASVFEHTSESIVIVDAQANVLNANPVFAKTTGREVNEVVGKNLKEVRHGSDGDEAFRRRWQRITDKGRWQGELSVQLPNGQIKTEMARYNVVKDEHGKDMWYVGIYTDITTIKNQAKALEYSASHDQLTGLPNRTLLAERLAEALARAKRHESEVVVAFIDLDSFKLVNDELGHHEGDQFLVETGKAMRACLREVDTLARVGGDEFVAVLTDVSGLDEYGPFLERILEALESVSDSTGRFTCTASIGVASYPMDGTTAEELIRRADQAMYSVKQSGKGAFKAYKAI</sequence>
<dbReference type="Gene3D" id="3.30.70.270">
    <property type="match status" value="1"/>
</dbReference>
<name>A0A3N5YQM0_9ALTE</name>
<dbReference type="PROSITE" id="PS50113">
    <property type="entry name" value="PAC"/>
    <property type="match status" value="1"/>
</dbReference>
<dbReference type="InterPro" id="IPR035965">
    <property type="entry name" value="PAS-like_dom_sf"/>
</dbReference>
<dbReference type="InterPro" id="IPR000014">
    <property type="entry name" value="PAS"/>
</dbReference>
<dbReference type="SMART" id="SM00091">
    <property type="entry name" value="PAS"/>
    <property type="match status" value="3"/>
</dbReference>
<dbReference type="Pfam" id="PF08448">
    <property type="entry name" value="PAS_4"/>
    <property type="match status" value="1"/>
</dbReference>
<dbReference type="Pfam" id="PF00990">
    <property type="entry name" value="GGDEF"/>
    <property type="match status" value="1"/>
</dbReference>
<evidence type="ECO:0000313" key="5">
    <source>
        <dbReference type="EMBL" id="RPJ68491.1"/>
    </source>
</evidence>
<dbReference type="InterPro" id="IPR001610">
    <property type="entry name" value="PAC"/>
</dbReference>
<evidence type="ECO:0000259" key="2">
    <source>
        <dbReference type="PROSITE" id="PS50112"/>
    </source>
</evidence>
<dbReference type="InterPro" id="IPR000160">
    <property type="entry name" value="GGDEF_dom"/>
</dbReference>
<keyword evidence="6" id="KW-1185">Reference proteome</keyword>
<dbReference type="PROSITE" id="PS50887">
    <property type="entry name" value="GGDEF"/>
    <property type="match status" value="1"/>
</dbReference>
<gene>
    <name evidence="5" type="ORF">DRW07_03545</name>
</gene>
<dbReference type="NCBIfam" id="TIGR00254">
    <property type="entry name" value="GGDEF"/>
    <property type="match status" value="1"/>
</dbReference>
<accession>A0A3N5YQM0</accession>
<dbReference type="InterPro" id="IPR000700">
    <property type="entry name" value="PAS-assoc_C"/>
</dbReference>
<dbReference type="PANTHER" id="PTHR44757">
    <property type="entry name" value="DIGUANYLATE CYCLASE DGCP"/>
    <property type="match status" value="1"/>
</dbReference>
<feature type="domain" description="PAS" evidence="2">
    <location>
        <begin position="1"/>
        <end position="68"/>
    </location>
</feature>
<feature type="domain" description="PAS" evidence="2">
    <location>
        <begin position="241"/>
        <end position="312"/>
    </location>
</feature>
<dbReference type="EMBL" id="RPOK01000001">
    <property type="protein sequence ID" value="RPJ68491.1"/>
    <property type="molecule type" value="Genomic_DNA"/>
</dbReference>
<evidence type="ECO:0000259" key="3">
    <source>
        <dbReference type="PROSITE" id="PS50113"/>
    </source>
</evidence>
<dbReference type="OrthoDB" id="5905478at2"/>
<dbReference type="Gene3D" id="3.30.450.20">
    <property type="entry name" value="PAS domain"/>
    <property type="match status" value="3"/>
</dbReference>
<dbReference type="InterPro" id="IPR013656">
    <property type="entry name" value="PAS_4"/>
</dbReference>
<dbReference type="Proteomes" id="UP000275281">
    <property type="component" value="Unassembled WGS sequence"/>
</dbReference>
<organism evidence="5 6">
    <name type="scientific">Alteromonas sediminis</name>
    <dbReference type="NCBI Taxonomy" id="2259342"/>
    <lineage>
        <taxon>Bacteria</taxon>
        <taxon>Pseudomonadati</taxon>
        <taxon>Pseudomonadota</taxon>
        <taxon>Gammaproteobacteria</taxon>
        <taxon>Alteromonadales</taxon>
        <taxon>Alteromonadaceae</taxon>
        <taxon>Alteromonas/Salinimonas group</taxon>
        <taxon>Alteromonas</taxon>
    </lineage>
</organism>
<dbReference type="SUPFAM" id="SSF55785">
    <property type="entry name" value="PYP-like sensor domain (PAS domain)"/>
    <property type="match status" value="3"/>
</dbReference>
<dbReference type="NCBIfam" id="TIGR00229">
    <property type="entry name" value="sensory_box"/>
    <property type="match status" value="1"/>
</dbReference>
<feature type="domain" description="PAC" evidence="3">
    <location>
        <begin position="179"/>
        <end position="244"/>
    </location>
</feature>
<comment type="cofactor">
    <cofactor evidence="1">
        <name>Mg(2+)</name>
        <dbReference type="ChEBI" id="CHEBI:18420"/>
    </cofactor>
</comment>
<evidence type="ECO:0000256" key="1">
    <source>
        <dbReference type="ARBA" id="ARBA00001946"/>
    </source>
</evidence>
<dbReference type="InterPro" id="IPR029787">
    <property type="entry name" value="Nucleotide_cyclase"/>
</dbReference>
<dbReference type="FunFam" id="3.30.70.270:FF:000001">
    <property type="entry name" value="Diguanylate cyclase domain protein"/>
    <property type="match status" value="1"/>
</dbReference>
<dbReference type="AlphaFoldDB" id="A0A3N5YQM0"/>
<dbReference type="CDD" id="cd01949">
    <property type="entry name" value="GGDEF"/>
    <property type="match status" value="1"/>
</dbReference>
<proteinExistence type="predicted"/>
<evidence type="ECO:0000313" key="6">
    <source>
        <dbReference type="Proteomes" id="UP000275281"/>
    </source>
</evidence>
<dbReference type="Pfam" id="PF13426">
    <property type="entry name" value="PAS_9"/>
    <property type="match status" value="1"/>
</dbReference>
<dbReference type="GO" id="GO:0003824">
    <property type="term" value="F:catalytic activity"/>
    <property type="evidence" value="ECO:0007669"/>
    <property type="project" value="UniProtKB-ARBA"/>
</dbReference>
<dbReference type="CDD" id="cd00130">
    <property type="entry name" value="PAS"/>
    <property type="match status" value="1"/>
</dbReference>
<comment type="caution">
    <text evidence="5">The sequence shown here is derived from an EMBL/GenBank/DDBJ whole genome shotgun (WGS) entry which is preliminary data.</text>
</comment>
<evidence type="ECO:0000259" key="4">
    <source>
        <dbReference type="PROSITE" id="PS50887"/>
    </source>
</evidence>
<dbReference type="SMART" id="SM00267">
    <property type="entry name" value="GGDEF"/>
    <property type="match status" value="1"/>
</dbReference>
<protein>
    <submittedName>
        <fullName evidence="5">Sensor domain-containing diguanylate cyclase</fullName>
    </submittedName>
</protein>
<dbReference type="PROSITE" id="PS50112">
    <property type="entry name" value="PAS"/>
    <property type="match status" value="2"/>
</dbReference>
<dbReference type="InterPro" id="IPR043128">
    <property type="entry name" value="Rev_trsase/Diguanyl_cyclase"/>
</dbReference>
<dbReference type="RefSeq" id="WP_124026492.1">
    <property type="nucleotide sequence ID" value="NZ_JBHRSN010000005.1"/>
</dbReference>
<dbReference type="InterPro" id="IPR052155">
    <property type="entry name" value="Biofilm_reg_signaling"/>
</dbReference>
<feature type="domain" description="GGDEF" evidence="4">
    <location>
        <begin position="398"/>
        <end position="530"/>
    </location>
</feature>
<dbReference type="SUPFAM" id="SSF55073">
    <property type="entry name" value="Nucleotide cyclase"/>
    <property type="match status" value="1"/>
</dbReference>
<dbReference type="PANTHER" id="PTHR44757:SF2">
    <property type="entry name" value="BIOFILM ARCHITECTURE MAINTENANCE PROTEIN MBAA"/>
    <property type="match status" value="1"/>
</dbReference>
<dbReference type="SMART" id="SM00086">
    <property type="entry name" value="PAC"/>
    <property type="match status" value="2"/>
</dbReference>